<sequence>MTIDESSSESPGEIQPPIATGFLIKRASCACVLSWLGGSARQSERFWRGENTESGVSFASCNPLYRPFVTLEVLKQRAGESAMQRGRIPSFMAKDCYEFQTRPAYCRYPLISNVPTPELPNKGQTFEQQCTTISSRAKLNHDPDLRTFSWRTSTKKMGDSSESPRPDVDRHICDTTKKPRDRALSEGFGKIFSDNDITNSRDCLRKASAWNQHPAVFRVLEEWDKLAGSDDLKIVINNTMENVTKYLSSIEYYSPVDLFQDLSAKEHQIPILGNLDDADMMIDVGNSTKNLCDTRISTQVGTFIEFTRLTAKAPKRAAPIDSKIILETNFAKFERSTETPSRQEDEGKEIGISRRWRERESGGYSPMTLKQSIRLFKSLDKYEAHDTLLDESLMKDETEIAEYYWICRNLNFKILIYSDVVTAGYINFSVTQLAEYSFQNRPRIPQIRVSNTRLAQAASGCAPSVDVLPIFDVKQQSMRNSARMGANQPSRLFSYNNKRLGISGVAVSQFLPQTHKNLCKQIKMGLINFQFQNENRALRLKEPASLALSAGNSGSYVDPDGTAIVMSSELLPAPTPDPRVTWNYFDEQGYVSRGGLRAGEDPYARNKFNQEASDGLPSNRDIPDTRSAISCGLIVLKFVLHFGGFNY</sequence>
<keyword evidence="2" id="KW-1185">Reference proteome</keyword>
<evidence type="ECO:0000313" key="1">
    <source>
        <dbReference type="EMBL" id="KOX68169.1"/>
    </source>
</evidence>
<dbReference type="STRING" id="166423.A0A0M8ZRP3"/>
<dbReference type="Proteomes" id="UP000053105">
    <property type="component" value="Unassembled WGS sequence"/>
</dbReference>
<evidence type="ECO:0000313" key="2">
    <source>
        <dbReference type="Proteomes" id="UP000053105"/>
    </source>
</evidence>
<dbReference type="OrthoDB" id="429263at2759"/>
<dbReference type="GO" id="GO:0016740">
    <property type="term" value="F:transferase activity"/>
    <property type="evidence" value="ECO:0007669"/>
    <property type="project" value="UniProtKB-KW"/>
</dbReference>
<gene>
    <name evidence="1" type="ORF">WN51_06063</name>
</gene>
<accession>A0A0M8ZRP3</accession>
<protein>
    <submittedName>
        <fullName evidence="1">Polypeptide N-acetylgalactosaminyltransferase 2</fullName>
    </submittedName>
</protein>
<dbReference type="AlphaFoldDB" id="A0A0M8ZRP3"/>
<keyword evidence="1" id="KW-0808">Transferase</keyword>
<name>A0A0M8ZRP3_9HYME</name>
<organism evidence="1 2">
    <name type="scientific">Melipona quadrifasciata</name>
    <dbReference type="NCBI Taxonomy" id="166423"/>
    <lineage>
        <taxon>Eukaryota</taxon>
        <taxon>Metazoa</taxon>
        <taxon>Ecdysozoa</taxon>
        <taxon>Arthropoda</taxon>
        <taxon>Hexapoda</taxon>
        <taxon>Insecta</taxon>
        <taxon>Pterygota</taxon>
        <taxon>Neoptera</taxon>
        <taxon>Endopterygota</taxon>
        <taxon>Hymenoptera</taxon>
        <taxon>Apocrita</taxon>
        <taxon>Aculeata</taxon>
        <taxon>Apoidea</taxon>
        <taxon>Anthophila</taxon>
        <taxon>Apidae</taxon>
        <taxon>Melipona</taxon>
    </lineage>
</organism>
<dbReference type="EMBL" id="KQ435944">
    <property type="protein sequence ID" value="KOX68169.1"/>
    <property type="molecule type" value="Genomic_DNA"/>
</dbReference>
<reference evidence="1 2" key="1">
    <citation type="submission" date="2015-07" db="EMBL/GenBank/DDBJ databases">
        <title>The genome of Melipona quadrifasciata.</title>
        <authorList>
            <person name="Pan H."/>
            <person name="Kapheim K."/>
        </authorList>
    </citation>
    <scope>NUCLEOTIDE SEQUENCE [LARGE SCALE GENOMIC DNA]</scope>
    <source>
        <strain evidence="1">0111107301</strain>
        <tissue evidence="1">Whole body</tissue>
    </source>
</reference>
<proteinExistence type="predicted"/>